<keyword evidence="1" id="KW-0812">Transmembrane</keyword>
<accession>A0A941DV04</accession>
<evidence type="ECO:0000313" key="3">
    <source>
        <dbReference type="Proteomes" id="UP000675284"/>
    </source>
</evidence>
<comment type="caution">
    <text evidence="2">The sequence shown here is derived from an EMBL/GenBank/DDBJ whole genome shotgun (WGS) entry which is preliminary data.</text>
</comment>
<dbReference type="Proteomes" id="UP000675284">
    <property type="component" value="Unassembled WGS sequence"/>
</dbReference>
<organism evidence="2 3">
    <name type="scientific">Virgibacillus salarius</name>
    <dbReference type="NCBI Taxonomy" id="447199"/>
    <lineage>
        <taxon>Bacteria</taxon>
        <taxon>Bacillati</taxon>
        <taxon>Bacillota</taxon>
        <taxon>Bacilli</taxon>
        <taxon>Bacillales</taxon>
        <taxon>Bacillaceae</taxon>
        <taxon>Virgibacillus</taxon>
    </lineage>
</organism>
<protein>
    <recommendedName>
        <fullName evidence="4">ComG operon protein 7</fullName>
    </recommendedName>
</protein>
<keyword evidence="1" id="KW-0472">Membrane</keyword>
<reference evidence="2" key="1">
    <citation type="submission" date="2021-04" db="EMBL/GenBank/DDBJ databases">
        <title>Isolation and polyphasic classification of algal microorganism.</title>
        <authorList>
            <person name="Wang S."/>
        </authorList>
    </citation>
    <scope>NUCLEOTIDE SEQUENCE</scope>
    <source>
        <strain evidence="2">720a</strain>
    </source>
</reference>
<proteinExistence type="predicted"/>
<name>A0A941DV04_9BACI</name>
<keyword evidence="1" id="KW-1133">Transmembrane helix</keyword>
<evidence type="ECO:0000256" key="1">
    <source>
        <dbReference type="SAM" id="Phobius"/>
    </source>
</evidence>
<evidence type="ECO:0000313" key="2">
    <source>
        <dbReference type="EMBL" id="MBR7797799.1"/>
    </source>
</evidence>
<evidence type="ECO:0008006" key="4">
    <source>
        <dbReference type="Google" id="ProtNLM"/>
    </source>
</evidence>
<dbReference type="EMBL" id="JAGSOT010000070">
    <property type="protein sequence ID" value="MBR7797799.1"/>
    <property type="molecule type" value="Genomic_DNA"/>
</dbReference>
<dbReference type="RefSeq" id="WP_026681141.1">
    <property type="nucleotide sequence ID" value="NZ_BAAACY010000103.1"/>
</dbReference>
<sequence length="127" mass="14685">MKKILSYTNNEKGFMLPMVMFTIALVLIATITNIQLYQNNKQMTAHQLEQVKMESLIQITREKLKKDLLKDKDLKRNLYHLPEGNVSVVVTLLATGKYKVLFSATTVTPFTFHIFGYLDITNEFLNK</sequence>
<feature type="transmembrane region" description="Helical" evidence="1">
    <location>
        <begin position="14"/>
        <end position="34"/>
    </location>
</feature>
<gene>
    <name evidence="2" type="ORF">KCX74_17345</name>
</gene>
<keyword evidence="3" id="KW-1185">Reference proteome</keyword>
<dbReference type="AlphaFoldDB" id="A0A941DV04"/>